<dbReference type="Proteomes" id="UP000827460">
    <property type="component" value="Segment"/>
</dbReference>
<evidence type="ECO:0000313" key="3">
    <source>
        <dbReference type="Proteomes" id="UP000827460"/>
    </source>
</evidence>
<organism evidence="2 3">
    <name type="scientific">Bacillus phage vB_BanS_Sophrita</name>
    <dbReference type="NCBI Taxonomy" id="2894790"/>
    <lineage>
        <taxon>Viruses</taxon>
        <taxon>Duplodnaviria</taxon>
        <taxon>Heunggongvirae</taxon>
        <taxon>Uroviricota</taxon>
        <taxon>Caudoviricetes</taxon>
        <taxon>Joanripponvirinae</taxon>
        <taxon>Sophritavirus</taxon>
        <taxon>Sophritavirus sophrita</taxon>
    </lineage>
</organism>
<evidence type="ECO:0000256" key="1">
    <source>
        <dbReference type="SAM" id="Phobius"/>
    </source>
</evidence>
<keyword evidence="1" id="KW-0472">Membrane</keyword>
<accession>A0AAE8YTQ5</accession>
<evidence type="ECO:0000313" key="2">
    <source>
        <dbReference type="EMBL" id="UGO50638.1"/>
    </source>
</evidence>
<name>A0AAE8YTQ5_9CAUD</name>
<proteinExistence type="predicted"/>
<keyword evidence="3" id="KW-1185">Reference proteome</keyword>
<keyword evidence="1" id="KW-0812">Transmembrane</keyword>
<sequence>MVGYLFVLAIAVIWGYIADLRKGQIGWFIGRVIFMLAFYQVTTLIMG</sequence>
<dbReference type="EMBL" id="OK499991">
    <property type="protein sequence ID" value="UGO50638.1"/>
    <property type="molecule type" value="Genomic_DNA"/>
</dbReference>
<keyword evidence="1" id="KW-1133">Transmembrane helix</keyword>
<protein>
    <submittedName>
        <fullName evidence="2">Uncharacterized protein</fullName>
    </submittedName>
</protein>
<gene>
    <name evidence="2" type="ORF">SOPHRITA_47</name>
</gene>
<feature type="transmembrane region" description="Helical" evidence="1">
    <location>
        <begin position="25"/>
        <end position="46"/>
    </location>
</feature>
<reference evidence="2" key="1">
    <citation type="submission" date="2021-10" db="EMBL/GenBank/DDBJ databases">
        <authorList>
            <person name="Lavering E.D."/>
            <person name="James R."/>
            <person name="Fairholm J.D."/>
            <person name="Ogilvie B.H."/>
            <person name="Thurgood T.L."/>
            <person name="Robison R.A."/>
            <person name="Grose J.H."/>
        </authorList>
    </citation>
    <scope>NUCLEOTIDE SEQUENCE</scope>
</reference>